<keyword evidence="3" id="KW-0808">Transferase</keyword>
<dbReference type="InterPro" id="IPR036424">
    <property type="entry name" value="UPP_synth-like_sf"/>
</dbReference>
<evidence type="ECO:0000256" key="5">
    <source>
        <dbReference type="SAM" id="MobiDB-lite"/>
    </source>
</evidence>
<comment type="catalytic activity">
    <reaction evidence="4">
        <text>n isopentenyl diphosphate + (2E,6E)-farnesyl diphosphate = a di-trans,poly-cis-polyprenyl diphosphate + n diphosphate</text>
        <dbReference type="Rhea" id="RHEA:53008"/>
        <dbReference type="Rhea" id="RHEA-COMP:19494"/>
        <dbReference type="ChEBI" id="CHEBI:33019"/>
        <dbReference type="ChEBI" id="CHEBI:128769"/>
        <dbReference type="ChEBI" id="CHEBI:136960"/>
        <dbReference type="ChEBI" id="CHEBI:175763"/>
        <dbReference type="EC" id="2.5.1.87"/>
    </reaction>
</comment>
<dbReference type="Pfam" id="PF01255">
    <property type="entry name" value="Prenyltransf"/>
    <property type="match status" value="1"/>
</dbReference>
<dbReference type="RefSeq" id="XP_014677911.1">
    <property type="nucleotide sequence ID" value="XM_014822425.1"/>
</dbReference>
<dbReference type="PANTHER" id="PTHR10291">
    <property type="entry name" value="DEHYDRODOLICHYL DIPHOSPHATE SYNTHASE FAMILY MEMBER"/>
    <property type="match status" value="1"/>
</dbReference>
<accession>A0ABM1F0E0</accession>
<feature type="region of interest" description="Disordered" evidence="5">
    <location>
        <begin position="104"/>
        <end position="171"/>
    </location>
</feature>
<dbReference type="GeneID" id="106817741"/>
<dbReference type="PANTHER" id="PTHR10291:SF43">
    <property type="entry name" value="DEHYDRODOLICHYL DIPHOSPHATE SYNTHASE COMPLEX SUBUNIT DHDDS"/>
    <property type="match status" value="1"/>
</dbReference>
<reference evidence="7" key="1">
    <citation type="submission" date="2025-08" db="UniProtKB">
        <authorList>
            <consortium name="RefSeq"/>
        </authorList>
    </citation>
    <scope>IDENTIFICATION</scope>
</reference>
<evidence type="ECO:0000313" key="6">
    <source>
        <dbReference type="Proteomes" id="UP000695022"/>
    </source>
</evidence>
<organism evidence="6 7">
    <name type="scientific">Priapulus caudatus</name>
    <name type="common">Priapulid worm</name>
    <dbReference type="NCBI Taxonomy" id="37621"/>
    <lineage>
        <taxon>Eukaryota</taxon>
        <taxon>Metazoa</taxon>
        <taxon>Ecdysozoa</taxon>
        <taxon>Scalidophora</taxon>
        <taxon>Priapulida</taxon>
        <taxon>Priapulimorpha</taxon>
        <taxon>Priapulimorphida</taxon>
        <taxon>Priapulidae</taxon>
        <taxon>Priapulus</taxon>
    </lineage>
</organism>
<evidence type="ECO:0000256" key="4">
    <source>
        <dbReference type="ARBA" id="ARBA00047353"/>
    </source>
</evidence>
<evidence type="ECO:0000256" key="2">
    <source>
        <dbReference type="ARBA" id="ARBA00012596"/>
    </source>
</evidence>
<sequence length="229" mass="26536">MSWFRDDDEQVTWLQRLCARVLRAGPIPRHIAFIMDGNRRFAVRNKMERLEGHVSGFEKLAEVFSPCRHGNHKHLEEAKKTHEQLKRRLQDECDLEHLRQEVASIRSRFPDPESESGHPLTGSGTEAGAGDTDVEIEKRAGDDDSNMDAARHASDSNMADATPAGELGSYRRARDERIDRFLHWLEDDRLQQLQRLQQQHQQQQQQHHQQQQQQQVPLEPQQEGLCARS</sequence>
<dbReference type="EC" id="2.5.1.87" evidence="2"/>
<gene>
    <name evidence="7" type="primary">LOC106817741</name>
</gene>
<dbReference type="Gene3D" id="3.40.1180.10">
    <property type="entry name" value="Decaprenyl diphosphate synthase-like"/>
    <property type="match status" value="1"/>
</dbReference>
<comment type="similarity">
    <text evidence="1">Belongs to the UPP synthase family.</text>
</comment>
<feature type="compositionally biased region" description="Low complexity" evidence="5">
    <location>
        <begin position="194"/>
        <end position="215"/>
    </location>
</feature>
<evidence type="ECO:0000256" key="1">
    <source>
        <dbReference type="ARBA" id="ARBA00005432"/>
    </source>
</evidence>
<feature type="region of interest" description="Disordered" evidence="5">
    <location>
        <begin position="194"/>
        <end position="229"/>
    </location>
</feature>
<protein>
    <recommendedName>
        <fullName evidence="2">ditrans,polycis-polyprenyl diphosphate synthase [(2E,6E)-farnesyldiphosphate specific]</fullName>
        <ecNumber evidence="2">2.5.1.87</ecNumber>
    </recommendedName>
</protein>
<evidence type="ECO:0000313" key="7">
    <source>
        <dbReference type="RefSeq" id="XP_014677911.1"/>
    </source>
</evidence>
<dbReference type="InterPro" id="IPR001441">
    <property type="entry name" value="UPP_synth-like"/>
</dbReference>
<proteinExistence type="inferred from homology"/>
<dbReference type="GO" id="GO:0016301">
    <property type="term" value="F:kinase activity"/>
    <property type="evidence" value="ECO:0007669"/>
    <property type="project" value="UniProtKB-KW"/>
</dbReference>
<name>A0ABM1F0E0_PRICU</name>
<keyword evidence="7" id="KW-0418">Kinase</keyword>
<dbReference type="Proteomes" id="UP000695022">
    <property type="component" value="Unplaced"/>
</dbReference>
<dbReference type="SUPFAM" id="SSF64005">
    <property type="entry name" value="Undecaprenyl diphosphate synthase"/>
    <property type="match status" value="1"/>
</dbReference>
<keyword evidence="6" id="KW-1185">Reference proteome</keyword>
<evidence type="ECO:0000256" key="3">
    <source>
        <dbReference type="ARBA" id="ARBA00022679"/>
    </source>
</evidence>